<dbReference type="Proteomes" id="UP000577386">
    <property type="component" value="Unassembled WGS sequence"/>
</dbReference>
<comment type="caution">
    <text evidence="1">The sequence shown here is derived from an EMBL/GenBank/DDBJ whole genome shotgun (WGS) entry which is preliminary data.</text>
</comment>
<proteinExistence type="predicted"/>
<evidence type="ECO:0000313" key="2">
    <source>
        <dbReference type="Proteomes" id="UP000577386"/>
    </source>
</evidence>
<reference evidence="1 2" key="1">
    <citation type="submission" date="2020-08" db="EMBL/GenBank/DDBJ databases">
        <title>Sequencing the genomes of 1000 actinobacteria strains.</title>
        <authorList>
            <person name="Klenk H.-P."/>
        </authorList>
    </citation>
    <scope>NUCLEOTIDE SEQUENCE [LARGE SCALE GENOMIC DNA]</scope>
    <source>
        <strain evidence="1 2">DSM 41827</strain>
    </source>
</reference>
<sequence length="70" mass="6704">MEAVLGFAQVQGEGAGEEAEAGQGLLQAVDGTGGGLEVAVKVIGGDVVGGTFGQLPPLLALAAPVEEVGT</sequence>
<protein>
    <submittedName>
        <fullName evidence="1">Uncharacterized protein</fullName>
    </submittedName>
</protein>
<dbReference type="RefSeq" id="WP_182779280.1">
    <property type="nucleotide sequence ID" value="NZ_BAAAHW010000009.1"/>
</dbReference>
<organism evidence="1 2">
    <name type="scientific">Streptomyces murinus</name>
    <dbReference type="NCBI Taxonomy" id="33900"/>
    <lineage>
        <taxon>Bacteria</taxon>
        <taxon>Bacillati</taxon>
        <taxon>Actinomycetota</taxon>
        <taxon>Actinomycetes</taxon>
        <taxon>Kitasatosporales</taxon>
        <taxon>Streptomycetaceae</taxon>
        <taxon>Streptomyces</taxon>
    </lineage>
</organism>
<accession>A0A7W3NVL7</accession>
<dbReference type="AlphaFoldDB" id="A0A7W3NVL7"/>
<gene>
    <name evidence="1" type="ORF">HDA42_006743</name>
</gene>
<name>A0A7W3NVL7_STRMR</name>
<dbReference type="EMBL" id="JACJIJ010000002">
    <property type="protein sequence ID" value="MBA9057565.1"/>
    <property type="molecule type" value="Genomic_DNA"/>
</dbReference>
<keyword evidence="2" id="KW-1185">Reference proteome</keyword>
<dbReference type="GeneID" id="93978021"/>
<evidence type="ECO:0000313" key="1">
    <source>
        <dbReference type="EMBL" id="MBA9057565.1"/>
    </source>
</evidence>